<sequence>MQEPLNVNNLSEHVNIRECTSKYVPINDDNYQKVINWFKSCLSLSRDLDPAQRDEYELNLIGNVKSALSSFFQQTELSLSTLIELEREMTTMFESLTPPS</sequence>
<dbReference type="EMBL" id="GBHO01029460">
    <property type="protein sequence ID" value="JAG14144.1"/>
    <property type="molecule type" value="Transcribed_RNA"/>
</dbReference>
<gene>
    <name evidence="1" type="primary">SLP1</name>
    <name evidence="1" type="ORF">CM83_99390</name>
</gene>
<proteinExistence type="predicted"/>
<dbReference type="AlphaFoldDB" id="A0A0A9X2G3"/>
<reference evidence="1" key="1">
    <citation type="journal article" date="2014" name="PLoS ONE">
        <title>Transcriptome-Based Identification of ABC Transporters in the Western Tarnished Plant Bug Lygus hesperus.</title>
        <authorList>
            <person name="Hull J.J."/>
            <person name="Chaney K."/>
            <person name="Geib S.M."/>
            <person name="Fabrick J.A."/>
            <person name="Brent C.S."/>
            <person name="Walsh D."/>
            <person name="Lavine L.C."/>
        </authorList>
    </citation>
    <scope>NUCLEOTIDE SEQUENCE</scope>
</reference>
<organism evidence="1">
    <name type="scientific">Lygus hesperus</name>
    <name type="common">Western plant bug</name>
    <dbReference type="NCBI Taxonomy" id="30085"/>
    <lineage>
        <taxon>Eukaryota</taxon>
        <taxon>Metazoa</taxon>
        <taxon>Ecdysozoa</taxon>
        <taxon>Arthropoda</taxon>
        <taxon>Hexapoda</taxon>
        <taxon>Insecta</taxon>
        <taxon>Pterygota</taxon>
        <taxon>Neoptera</taxon>
        <taxon>Paraneoptera</taxon>
        <taxon>Hemiptera</taxon>
        <taxon>Heteroptera</taxon>
        <taxon>Panheteroptera</taxon>
        <taxon>Cimicomorpha</taxon>
        <taxon>Miridae</taxon>
        <taxon>Mirini</taxon>
        <taxon>Lygus</taxon>
    </lineage>
</organism>
<accession>A0A0A9X2G3</accession>
<feature type="non-terminal residue" evidence="1">
    <location>
        <position position="100"/>
    </location>
</feature>
<protein>
    <submittedName>
        <fullName evidence="1">Uncharacterized protein SLP1</fullName>
    </submittedName>
</protein>
<name>A0A0A9X2G3_LYGHE</name>
<evidence type="ECO:0000313" key="1">
    <source>
        <dbReference type="EMBL" id="JAG14144.1"/>
    </source>
</evidence>
<reference evidence="1" key="2">
    <citation type="submission" date="2014-07" db="EMBL/GenBank/DDBJ databases">
        <authorList>
            <person name="Hull J."/>
        </authorList>
    </citation>
    <scope>NUCLEOTIDE SEQUENCE</scope>
</reference>